<dbReference type="InterPro" id="IPR000257">
    <property type="entry name" value="Uroporphyrinogen_deCOase"/>
</dbReference>
<dbReference type="RefSeq" id="WP_022347302.1">
    <property type="nucleotide sequence ID" value="NZ_JGCY01000237.1"/>
</dbReference>
<protein>
    <submittedName>
        <fullName evidence="2">Uroporphyrinogen decarboxylase family protein</fullName>
    </submittedName>
</protein>
<proteinExistence type="predicted"/>
<sequence>MELSLYIKDKLVSGKRIAIPIMTHPGIELLGKQVSDAVTNGEIHYHAIRALNECFPQSAACTTIMDLTVEAEAFGARLSMSPNEVPSVCGRLLTGYADVEALQIPSVESGRMPQYLLADRLAAEGIDKPVLAGCIGPYSLAGRLYDMTEIMMAIYTEPDTVLLLLEKCTEFILRYCLAIKETGVAGVIMAEPAAGLLSNEDCQRYSSVYVKRIIDAVQDDSFAVILHNCGNTGHCTAAMLATGAKGYHFGNKADMITALRECPSDVWVMGNLDPVGVFRVLTPEDVFARTEELLTCTGEYANFIISTGCDTPPEVPFDNIQAFYLAVEKYNKGR</sequence>
<dbReference type="Gene3D" id="3.20.20.210">
    <property type="match status" value="1"/>
</dbReference>
<organism evidence="2 3">
    <name type="scientific">Bacteroides fragilis str. 3988T(B)14</name>
    <dbReference type="NCBI Taxonomy" id="1339315"/>
    <lineage>
        <taxon>Bacteria</taxon>
        <taxon>Pseudomonadati</taxon>
        <taxon>Bacteroidota</taxon>
        <taxon>Bacteroidia</taxon>
        <taxon>Bacteroidales</taxon>
        <taxon>Bacteroidaceae</taxon>
        <taxon>Bacteroides</taxon>
    </lineage>
</organism>
<dbReference type="InterPro" id="IPR052024">
    <property type="entry name" value="Methanogen_methyltrans"/>
</dbReference>
<dbReference type="AlphaFoldDB" id="A0A015SYY4"/>
<dbReference type="GO" id="GO:0004853">
    <property type="term" value="F:uroporphyrinogen decarboxylase activity"/>
    <property type="evidence" value="ECO:0007669"/>
    <property type="project" value="InterPro"/>
</dbReference>
<reference evidence="2 3" key="1">
    <citation type="submission" date="2014-02" db="EMBL/GenBank/DDBJ databases">
        <authorList>
            <person name="Sears C."/>
            <person name="Carroll K."/>
            <person name="Sack B.R."/>
            <person name="Qadri F."/>
            <person name="Myers L.L."/>
            <person name="Chung G.-T."/>
            <person name="Escheverria P."/>
            <person name="Fraser C.M."/>
            <person name="Sadzewicz L."/>
            <person name="Shefchek K.A."/>
            <person name="Tallon L."/>
            <person name="Das S.P."/>
            <person name="Daugherty S."/>
            <person name="Mongodin E.F."/>
        </authorList>
    </citation>
    <scope>NUCLEOTIDE SEQUENCE [LARGE SCALE GENOMIC DNA]</scope>
    <source>
        <strain evidence="3">3988T(B)14</strain>
    </source>
</reference>
<evidence type="ECO:0000313" key="2">
    <source>
        <dbReference type="EMBL" id="EXY75457.1"/>
    </source>
</evidence>
<dbReference type="SUPFAM" id="SSF51726">
    <property type="entry name" value="UROD/MetE-like"/>
    <property type="match status" value="1"/>
</dbReference>
<name>A0A015SYY4_BACFG</name>
<comment type="caution">
    <text evidence="2">The sequence shown here is derived from an EMBL/GenBank/DDBJ whole genome shotgun (WGS) entry which is preliminary data.</text>
</comment>
<dbReference type="PANTHER" id="PTHR47099:SF1">
    <property type="entry name" value="METHYLCOBAMIDE:COM METHYLTRANSFERASE MTBA"/>
    <property type="match status" value="1"/>
</dbReference>
<dbReference type="Proteomes" id="UP000020529">
    <property type="component" value="Unassembled WGS sequence"/>
</dbReference>
<dbReference type="PANTHER" id="PTHR47099">
    <property type="entry name" value="METHYLCOBAMIDE:COM METHYLTRANSFERASE MTBA"/>
    <property type="match status" value="1"/>
</dbReference>
<dbReference type="Pfam" id="PF01208">
    <property type="entry name" value="URO-D"/>
    <property type="match status" value="1"/>
</dbReference>
<accession>A0A015SYY4</accession>
<dbReference type="CDD" id="cd03465">
    <property type="entry name" value="URO-D_like"/>
    <property type="match status" value="1"/>
</dbReference>
<evidence type="ECO:0000313" key="3">
    <source>
        <dbReference type="Proteomes" id="UP000020529"/>
    </source>
</evidence>
<dbReference type="EMBL" id="JGCY01000237">
    <property type="protein sequence ID" value="EXY75457.1"/>
    <property type="molecule type" value="Genomic_DNA"/>
</dbReference>
<feature type="domain" description="Uroporphyrinogen decarboxylase (URO-D)" evidence="1">
    <location>
        <begin position="63"/>
        <end position="330"/>
    </location>
</feature>
<dbReference type="GO" id="GO:0006779">
    <property type="term" value="P:porphyrin-containing compound biosynthetic process"/>
    <property type="evidence" value="ECO:0007669"/>
    <property type="project" value="InterPro"/>
</dbReference>
<gene>
    <name evidence="2" type="ORF">M124_0689</name>
</gene>
<evidence type="ECO:0000259" key="1">
    <source>
        <dbReference type="Pfam" id="PF01208"/>
    </source>
</evidence>
<dbReference type="PATRIC" id="fig|1339315.3.peg.1491"/>
<dbReference type="InterPro" id="IPR038071">
    <property type="entry name" value="UROD/MetE-like_sf"/>
</dbReference>